<gene>
    <name evidence="7" type="ORF">SAMN04487911_110105</name>
</gene>
<feature type="transmembrane region" description="Helical" evidence="6">
    <location>
        <begin position="57"/>
        <end position="76"/>
    </location>
</feature>
<dbReference type="EMBL" id="FQYX01000010">
    <property type="protein sequence ID" value="SHJ07383.1"/>
    <property type="molecule type" value="Genomic_DNA"/>
</dbReference>
<keyword evidence="5 6" id="KW-0472">Membrane</keyword>
<dbReference type="Proteomes" id="UP000184231">
    <property type="component" value="Unassembled WGS sequence"/>
</dbReference>
<organism evidence="7 8">
    <name type="scientific">Arenibacter nanhaiticus</name>
    <dbReference type="NCBI Taxonomy" id="558155"/>
    <lineage>
        <taxon>Bacteria</taxon>
        <taxon>Pseudomonadati</taxon>
        <taxon>Bacteroidota</taxon>
        <taxon>Flavobacteriia</taxon>
        <taxon>Flavobacteriales</taxon>
        <taxon>Flavobacteriaceae</taxon>
        <taxon>Arenibacter</taxon>
    </lineage>
</organism>
<comment type="subcellular location">
    <subcellularLocation>
        <location evidence="1">Cell membrane</location>
        <topology evidence="1">Multi-pass membrane protein</topology>
    </subcellularLocation>
</comment>
<accession>A0A1M6GBQ1</accession>
<evidence type="ECO:0000256" key="1">
    <source>
        <dbReference type="ARBA" id="ARBA00004651"/>
    </source>
</evidence>
<dbReference type="Pfam" id="PF03788">
    <property type="entry name" value="LrgA"/>
    <property type="match status" value="1"/>
</dbReference>
<protein>
    <submittedName>
        <fullName evidence="7">Holin-like protein</fullName>
    </submittedName>
</protein>
<evidence type="ECO:0000313" key="8">
    <source>
        <dbReference type="Proteomes" id="UP000184231"/>
    </source>
</evidence>
<evidence type="ECO:0000256" key="3">
    <source>
        <dbReference type="ARBA" id="ARBA00022692"/>
    </source>
</evidence>
<keyword evidence="2" id="KW-1003">Cell membrane</keyword>
<evidence type="ECO:0000313" key="7">
    <source>
        <dbReference type="EMBL" id="SHJ07383.1"/>
    </source>
</evidence>
<evidence type="ECO:0000256" key="2">
    <source>
        <dbReference type="ARBA" id="ARBA00022475"/>
    </source>
</evidence>
<sequence length="112" mass="12567">MVKSLLYIFSFLVLGEFLKEVLHIPIAGNIVGMFLIFFALKFKLIKLSAVKPASDKLLKYLVLFFIPYGVGLLAYYQLIQAFWAYIAIAVVVSAVITLYLTAIILQKFGKNG</sequence>
<dbReference type="STRING" id="558155.SAMN04487911_110105"/>
<dbReference type="PANTHER" id="PTHR33931:SF2">
    <property type="entry name" value="HOLIN-LIKE PROTEIN CIDA"/>
    <property type="match status" value="1"/>
</dbReference>
<keyword evidence="8" id="KW-1185">Reference proteome</keyword>
<reference evidence="7 8" key="1">
    <citation type="submission" date="2016-11" db="EMBL/GenBank/DDBJ databases">
        <authorList>
            <person name="Jaros S."/>
            <person name="Januszkiewicz K."/>
            <person name="Wedrychowicz H."/>
        </authorList>
    </citation>
    <scope>NUCLEOTIDE SEQUENCE [LARGE SCALE GENOMIC DNA]</scope>
    <source>
        <strain evidence="7 8">CGMCC 1.8863</strain>
    </source>
</reference>
<evidence type="ECO:0000256" key="6">
    <source>
        <dbReference type="SAM" id="Phobius"/>
    </source>
</evidence>
<proteinExistence type="predicted"/>
<evidence type="ECO:0000256" key="4">
    <source>
        <dbReference type="ARBA" id="ARBA00022989"/>
    </source>
</evidence>
<keyword evidence="3 6" id="KW-0812">Transmembrane</keyword>
<dbReference type="PANTHER" id="PTHR33931">
    <property type="entry name" value="HOLIN-LIKE PROTEIN CIDA-RELATED"/>
    <property type="match status" value="1"/>
</dbReference>
<dbReference type="OrthoDB" id="3176438at2"/>
<dbReference type="GO" id="GO:0005886">
    <property type="term" value="C:plasma membrane"/>
    <property type="evidence" value="ECO:0007669"/>
    <property type="project" value="UniProtKB-SubCell"/>
</dbReference>
<dbReference type="AlphaFoldDB" id="A0A1M6GBQ1"/>
<name>A0A1M6GBQ1_9FLAO</name>
<feature type="transmembrane region" description="Helical" evidence="6">
    <location>
        <begin position="25"/>
        <end position="45"/>
    </location>
</feature>
<keyword evidence="4 6" id="KW-1133">Transmembrane helix</keyword>
<evidence type="ECO:0000256" key="5">
    <source>
        <dbReference type="ARBA" id="ARBA00023136"/>
    </source>
</evidence>
<feature type="transmembrane region" description="Helical" evidence="6">
    <location>
        <begin position="82"/>
        <end position="105"/>
    </location>
</feature>
<dbReference type="InterPro" id="IPR005538">
    <property type="entry name" value="LrgA/CidA"/>
</dbReference>
<dbReference type="RefSeq" id="WP_072764306.1">
    <property type="nucleotide sequence ID" value="NZ_FQYX01000010.1"/>
</dbReference>